<proteinExistence type="predicted"/>
<dbReference type="AlphaFoldDB" id="A0A834L8D6"/>
<dbReference type="PANTHER" id="PTHR33103">
    <property type="entry name" value="OS01G0153900 PROTEIN"/>
    <property type="match status" value="1"/>
</dbReference>
<gene>
    <name evidence="1" type="ORF">RHSIM_Rhsim11G0123300</name>
</gene>
<protein>
    <recommendedName>
        <fullName evidence="3">DUF674 family protein</fullName>
    </recommendedName>
</protein>
<dbReference type="PANTHER" id="PTHR33103:SF27">
    <property type="entry name" value="OS04G0594700 PROTEIN"/>
    <property type="match status" value="1"/>
</dbReference>
<reference evidence="1" key="1">
    <citation type="submission" date="2019-11" db="EMBL/GenBank/DDBJ databases">
        <authorList>
            <person name="Liu Y."/>
            <person name="Hou J."/>
            <person name="Li T.-Q."/>
            <person name="Guan C.-H."/>
            <person name="Wu X."/>
            <person name="Wu H.-Z."/>
            <person name="Ling F."/>
            <person name="Zhang R."/>
            <person name="Shi X.-G."/>
            <person name="Ren J.-P."/>
            <person name="Chen E.-F."/>
            <person name="Sun J.-M."/>
        </authorList>
    </citation>
    <scope>NUCLEOTIDE SEQUENCE</scope>
    <source>
        <strain evidence="1">Adult_tree_wgs_1</strain>
        <tissue evidence="1">Leaves</tissue>
    </source>
</reference>
<accession>A0A834L8D6</accession>
<keyword evidence="2" id="KW-1185">Reference proteome</keyword>
<evidence type="ECO:0000313" key="2">
    <source>
        <dbReference type="Proteomes" id="UP000626092"/>
    </source>
</evidence>
<dbReference type="Pfam" id="PF05056">
    <property type="entry name" value="DUF674"/>
    <property type="match status" value="1"/>
</dbReference>
<organism evidence="1 2">
    <name type="scientific">Rhododendron simsii</name>
    <name type="common">Sims's rhododendron</name>
    <dbReference type="NCBI Taxonomy" id="118357"/>
    <lineage>
        <taxon>Eukaryota</taxon>
        <taxon>Viridiplantae</taxon>
        <taxon>Streptophyta</taxon>
        <taxon>Embryophyta</taxon>
        <taxon>Tracheophyta</taxon>
        <taxon>Spermatophyta</taxon>
        <taxon>Magnoliopsida</taxon>
        <taxon>eudicotyledons</taxon>
        <taxon>Gunneridae</taxon>
        <taxon>Pentapetalae</taxon>
        <taxon>asterids</taxon>
        <taxon>Ericales</taxon>
        <taxon>Ericaceae</taxon>
        <taxon>Ericoideae</taxon>
        <taxon>Rhodoreae</taxon>
        <taxon>Rhododendron</taxon>
    </lineage>
</organism>
<dbReference type="OrthoDB" id="1277335at2759"/>
<evidence type="ECO:0000313" key="1">
    <source>
        <dbReference type="EMBL" id="KAF7127445.1"/>
    </source>
</evidence>
<dbReference type="InterPro" id="IPR007750">
    <property type="entry name" value="DUF674"/>
</dbReference>
<evidence type="ECO:0008006" key="3">
    <source>
        <dbReference type="Google" id="ProtNLM"/>
    </source>
</evidence>
<comment type="caution">
    <text evidence="1">The sequence shown here is derived from an EMBL/GenBank/DDBJ whole genome shotgun (WGS) entry which is preliminary data.</text>
</comment>
<sequence length="470" mass="52499">MASEASQTMSLKILVEKEKNRIVFVEANKDFVDVLFSFLTIPIGTIFGLTHEHFLEGEIGCLNDLYESLEKLDEDFLSSEQKGILLHPRCASDIYCRHLKVNLVECNKSKYYACYQNYPSSARCSVVSYNQNDSCPCGKALRYEVNLLNPVSHGGSGFIKPAAQFVITDDFQVLPMSTMAGLSLLGNFGAFDWSKTEERMLNVGKDEVLKLLKCSLASMTPFSDSILEPPFSKTKPMINYGQCGRRMMNLSQRDMDTGNKDENINLKLIINRSNNRVLYAEVEENFVYLLRSFLSIPIGYIIKEFPYLSFNGNLGNLRKSVQDLDVNKFFKSKEMKAILLHPKLAPGTSYGKKLIGIEEAVNPSYSTLSSLFKITFTALSSESPLQEVKIGGELVKGPSMFMVTDSLSIAPLSLISCISLIDRLKVPVSDIQELEVNMGEEETLRLLVASLGSRSALTDAFVLKETKQET</sequence>
<dbReference type="Proteomes" id="UP000626092">
    <property type="component" value="Unassembled WGS sequence"/>
</dbReference>
<dbReference type="EMBL" id="WJXA01000011">
    <property type="protein sequence ID" value="KAF7127445.1"/>
    <property type="molecule type" value="Genomic_DNA"/>
</dbReference>
<name>A0A834L8D6_RHOSS</name>